<keyword evidence="2" id="KW-0378">Hydrolase</keyword>
<dbReference type="SUPFAM" id="SSF52266">
    <property type="entry name" value="SGNH hydrolase"/>
    <property type="match status" value="1"/>
</dbReference>
<evidence type="ECO:0000313" key="3">
    <source>
        <dbReference type="Proteomes" id="UP000563898"/>
    </source>
</evidence>
<organism evidence="2 3">
    <name type="scientific">Gordonia polyisoprenivorans</name>
    <dbReference type="NCBI Taxonomy" id="84595"/>
    <lineage>
        <taxon>Bacteria</taxon>
        <taxon>Bacillati</taxon>
        <taxon>Actinomycetota</taxon>
        <taxon>Actinomycetes</taxon>
        <taxon>Mycobacteriales</taxon>
        <taxon>Gordoniaceae</taxon>
        <taxon>Gordonia</taxon>
    </lineage>
</organism>
<dbReference type="EMBL" id="JAAXPC010000001">
    <property type="protein sequence ID" value="NKY00460.1"/>
    <property type="molecule type" value="Genomic_DNA"/>
</dbReference>
<evidence type="ECO:0000259" key="1">
    <source>
        <dbReference type="Pfam" id="PF13472"/>
    </source>
</evidence>
<gene>
    <name evidence="2" type="ORF">HGA05_02555</name>
</gene>
<sequence length="241" mass="25594">MTVMMRWPVRILLVLGMIVALGGCRESVDTVALTPTPALTTTRSAGECAAQSISTALFIGDSYVEGVDGGGQPYPRRVGAEFGWQVDVDAKGGSGFVARGPVASALPFGQRLAADSGDAPDLVVIDGGRNDAIVPVTTMENAIGEYVGAVRAKWRLACVVFVIPSFMTAEPPSFYDDIVNYARTVLVPRYDVHIIDPVALGWYRDRDLSGMLMPDGVHPNAAGNDYITARMTDALRTVTGA</sequence>
<dbReference type="PROSITE" id="PS51257">
    <property type="entry name" value="PROKAR_LIPOPROTEIN"/>
    <property type="match status" value="1"/>
</dbReference>
<dbReference type="Gene3D" id="3.40.50.1110">
    <property type="entry name" value="SGNH hydrolase"/>
    <property type="match status" value="1"/>
</dbReference>
<comment type="caution">
    <text evidence="2">The sequence shown here is derived from an EMBL/GenBank/DDBJ whole genome shotgun (WGS) entry which is preliminary data.</text>
</comment>
<dbReference type="InterPro" id="IPR013830">
    <property type="entry name" value="SGNH_hydro"/>
</dbReference>
<accession>A0A846WHT7</accession>
<dbReference type="CDD" id="cd00229">
    <property type="entry name" value="SGNH_hydrolase"/>
    <property type="match status" value="1"/>
</dbReference>
<reference evidence="2 3" key="1">
    <citation type="submission" date="2020-04" db="EMBL/GenBank/DDBJ databases">
        <title>MicrobeNet Type strains.</title>
        <authorList>
            <person name="Nicholson A.C."/>
        </authorList>
    </citation>
    <scope>NUCLEOTIDE SEQUENCE [LARGE SCALE GENOMIC DNA]</scope>
    <source>
        <strain evidence="2 3">ATCC BAA-14</strain>
    </source>
</reference>
<dbReference type="Pfam" id="PF13472">
    <property type="entry name" value="Lipase_GDSL_2"/>
    <property type="match status" value="1"/>
</dbReference>
<name>A0A846WHT7_9ACTN</name>
<dbReference type="RefSeq" id="WP_006370757.1">
    <property type="nucleotide sequence ID" value="NZ_JAAXPC010000001.1"/>
</dbReference>
<protein>
    <submittedName>
        <fullName evidence="2">SGNH/GDSL hydrolase family protein</fullName>
    </submittedName>
</protein>
<dbReference type="Proteomes" id="UP000563898">
    <property type="component" value="Unassembled WGS sequence"/>
</dbReference>
<proteinExistence type="predicted"/>
<feature type="domain" description="SGNH hydrolase-type esterase" evidence="1">
    <location>
        <begin position="58"/>
        <end position="225"/>
    </location>
</feature>
<dbReference type="AlphaFoldDB" id="A0A846WHT7"/>
<dbReference type="GO" id="GO:0016787">
    <property type="term" value="F:hydrolase activity"/>
    <property type="evidence" value="ECO:0007669"/>
    <property type="project" value="UniProtKB-KW"/>
</dbReference>
<evidence type="ECO:0000313" key="2">
    <source>
        <dbReference type="EMBL" id="NKY00460.1"/>
    </source>
</evidence>
<dbReference type="InterPro" id="IPR036514">
    <property type="entry name" value="SGNH_hydro_sf"/>
</dbReference>